<evidence type="ECO:0000256" key="6">
    <source>
        <dbReference type="SAM" id="SignalP"/>
    </source>
</evidence>
<feature type="domain" description="SusD-like N-terminal" evidence="8">
    <location>
        <begin position="90"/>
        <end position="238"/>
    </location>
</feature>
<reference evidence="10" key="1">
    <citation type="submission" date="2018-02" db="EMBL/GenBank/DDBJ databases">
        <title>Genome sequencing of Solimonas sp. HR-BB.</title>
        <authorList>
            <person name="Lee Y."/>
            <person name="Jeon C.O."/>
        </authorList>
    </citation>
    <scope>NUCLEOTIDE SEQUENCE [LARGE SCALE GENOMIC DNA]</scope>
    <source>
        <strain evidence="10">HR-U</strain>
    </source>
</reference>
<keyword evidence="10" id="KW-1185">Reference proteome</keyword>
<comment type="caution">
    <text evidence="9">The sequence shown here is derived from an EMBL/GenBank/DDBJ whole genome shotgun (WGS) entry which is preliminary data.</text>
</comment>
<dbReference type="OrthoDB" id="630434at2"/>
<dbReference type="Pfam" id="PF07980">
    <property type="entry name" value="SusD_RagB"/>
    <property type="match status" value="1"/>
</dbReference>
<evidence type="ECO:0000259" key="7">
    <source>
        <dbReference type="Pfam" id="PF07980"/>
    </source>
</evidence>
<dbReference type="GO" id="GO:0009279">
    <property type="term" value="C:cell outer membrane"/>
    <property type="evidence" value="ECO:0007669"/>
    <property type="project" value="UniProtKB-SubCell"/>
</dbReference>
<dbReference type="PROSITE" id="PS51257">
    <property type="entry name" value="PROKAR_LIPOPROTEIN"/>
    <property type="match status" value="1"/>
</dbReference>
<gene>
    <name evidence="9" type="ORF">C5O19_04650</name>
</gene>
<dbReference type="InterPro" id="IPR011990">
    <property type="entry name" value="TPR-like_helical_dom_sf"/>
</dbReference>
<dbReference type="Gene3D" id="1.25.40.390">
    <property type="match status" value="1"/>
</dbReference>
<dbReference type="SUPFAM" id="SSF48452">
    <property type="entry name" value="TPR-like"/>
    <property type="match status" value="1"/>
</dbReference>
<evidence type="ECO:0000256" key="4">
    <source>
        <dbReference type="ARBA" id="ARBA00023136"/>
    </source>
</evidence>
<keyword evidence="5" id="KW-0998">Cell outer membrane</keyword>
<evidence type="ECO:0000256" key="1">
    <source>
        <dbReference type="ARBA" id="ARBA00004442"/>
    </source>
</evidence>
<feature type="domain" description="RagB/SusD" evidence="7">
    <location>
        <begin position="340"/>
        <end position="418"/>
    </location>
</feature>
<name>A0A2S7ITF7_9BACT</name>
<protein>
    <submittedName>
        <fullName evidence="9">RagB/SusD family nutrient uptake outer membrane protein</fullName>
    </submittedName>
</protein>
<keyword evidence="4" id="KW-0472">Membrane</keyword>
<dbReference type="Pfam" id="PF14322">
    <property type="entry name" value="SusD-like_3"/>
    <property type="match status" value="1"/>
</dbReference>
<comment type="subcellular location">
    <subcellularLocation>
        <location evidence="1">Cell outer membrane</location>
    </subcellularLocation>
</comment>
<evidence type="ECO:0000313" key="9">
    <source>
        <dbReference type="EMBL" id="PQA61003.1"/>
    </source>
</evidence>
<dbReference type="InterPro" id="IPR012944">
    <property type="entry name" value="SusD_RagB_dom"/>
</dbReference>
<accession>A0A2S7ITF7</accession>
<evidence type="ECO:0000259" key="8">
    <source>
        <dbReference type="Pfam" id="PF14322"/>
    </source>
</evidence>
<dbReference type="Proteomes" id="UP000239590">
    <property type="component" value="Unassembled WGS sequence"/>
</dbReference>
<evidence type="ECO:0000256" key="3">
    <source>
        <dbReference type="ARBA" id="ARBA00022729"/>
    </source>
</evidence>
<evidence type="ECO:0000256" key="2">
    <source>
        <dbReference type="ARBA" id="ARBA00006275"/>
    </source>
</evidence>
<feature type="chain" id="PRO_5015635204" evidence="6">
    <location>
        <begin position="23"/>
        <end position="455"/>
    </location>
</feature>
<dbReference type="RefSeq" id="WP_104713892.1">
    <property type="nucleotide sequence ID" value="NZ_PTRA01000001.1"/>
</dbReference>
<dbReference type="InterPro" id="IPR033985">
    <property type="entry name" value="SusD-like_N"/>
</dbReference>
<organism evidence="9 10">
    <name type="scientific">Siphonobacter curvatus</name>
    <dbReference type="NCBI Taxonomy" id="2094562"/>
    <lineage>
        <taxon>Bacteria</taxon>
        <taxon>Pseudomonadati</taxon>
        <taxon>Bacteroidota</taxon>
        <taxon>Cytophagia</taxon>
        <taxon>Cytophagales</taxon>
        <taxon>Cytophagaceae</taxon>
        <taxon>Siphonobacter</taxon>
    </lineage>
</organism>
<dbReference type="AlphaFoldDB" id="A0A2S7ITF7"/>
<keyword evidence="3 6" id="KW-0732">Signal</keyword>
<sequence length="455" mass="50470">MKKTRFTYILLAAITLTVSSCGDKLNIAPTQSIDQDVALTTSKDVEAALIGAYDALGEYYVWGGQIQMSSDLLAATNELQWLGTFVDPGQFYDKKILTNNLYGSNIWLNSYETINICNNVLANIDKVDAAKKNRIQGEALFIRGSVYFELVRLFAKTWGDGDNTVNPGVPLVLTPTTEINNGSYVSRNSVAQVYAKVLEDLLAAESLLPDAASTSTSGKMTGQATKWAAAGILSRVYLMQQNYAAARDAANRVIQSNKYALNQNYAASFNLVNMNSPENIFSTQVTSQDGDNSLRTFYSIESRGDIYVTTNHINEYEQGDERADLFYQDGDDFFTEKFSTIYSNVPVIRLAEMYLTRAEANFRLNTSVGATPLADINLIRNRVNLPSLTSTSLTLSAILKERKLELMFEGHLLHDLKRTRRSVGAISFNANNLVYPIPQRETDVNSQLVQNPGYN</sequence>
<dbReference type="EMBL" id="PTRA01000001">
    <property type="protein sequence ID" value="PQA61003.1"/>
    <property type="molecule type" value="Genomic_DNA"/>
</dbReference>
<feature type="signal peptide" evidence="6">
    <location>
        <begin position="1"/>
        <end position="22"/>
    </location>
</feature>
<proteinExistence type="inferred from homology"/>
<dbReference type="CDD" id="cd08977">
    <property type="entry name" value="SusD"/>
    <property type="match status" value="1"/>
</dbReference>
<evidence type="ECO:0000256" key="5">
    <source>
        <dbReference type="ARBA" id="ARBA00023237"/>
    </source>
</evidence>
<evidence type="ECO:0000313" key="10">
    <source>
        <dbReference type="Proteomes" id="UP000239590"/>
    </source>
</evidence>
<comment type="similarity">
    <text evidence="2">Belongs to the SusD family.</text>
</comment>